<feature type="domain" description="MoaB/Mog" evidence="2">
    <location>
        <begin position="5"/>
        <end position="172"/>
    </location>
</feature>
<evidence type="ECO:0000313" key="4">
    <source>
        <dbReference type="Proteomes" id="UP000461443"/>
    </source>
</evidence>
<dbReference type="InterPro" id="IPR036425">
    <property type="entry name" value="MoaB/Mog-like_dom_sf"/>
</dbReference>
<evidence type="ECO:0000256" key="1">
    <source>
        <dbReference type="HAMAP-Rule" id="MF_00226"/>
    </source>
</evidence>
<dbReference type="NCBIfam" id="TIGR00200">
    <property type="entry name" value="cinA_nterm"/>
    <property type="match status" value="1"/>
</dbReference>
<dbReference type="EMBL" id="WUBS01000017">
    <property type="protein sequence ID" value="NDL65267.1"/>
    <property type="molecule type" value="Genomic_DNA"/>
</dbReference>
<accession>A0A845SQ67</accession>
<dbReference type="SMART" id="SM00852">
    <property type="entry name" value="MoCF_biosynth"/>
    <property type="match status" value="1"/>
</dbReference>
<comment type="caution">
    <text evidence="3">The sequence shown here is derived from an EMBL/GenBank/DDBJ whole genome shotgun (WGS) entry which is preliminary data.</text>
</comment>
<dbReference type="CDD" id="cd00885">
    <property type="entry name" value="cinA"/>
    <property type="match status" value="1"/>
</dbReference>
<dbReference type="PIRSF" id="PIRSF006728">
    <property type="entry name" value="CinA"/>
    <property type="match status" value="1"/>
</dbReference>
<dbReference type="InterPro" id="IPR008135">
    <property type="entry name" value="Competence-induced_CinA"/>
</dbReference>
<dbReference type="Pfam" id="PF00994">
    <property type="entry name" value="MoCF_biosynth"/>
    <property type="match status" value="1"/>
</dbReference>
<dbReference type="SUPFAM" id="SSF53218">
    <property type="entry name" value="Molybdenum cofactor biosynthesis proteins"/>
    <property type="match status" value="1"/>
</dbReference>
<proteinExistence type="inferred from homology"/>
<dbReference type="Proteomes" id="UP000461443">
    <property type="component" value="Unassembled WGS sequence"/>
</dbReference>
<protein>
    <recommendedName>
        <fullName evidence="1">CinA-like protein</fullName>
    </recommendedName>
</protein>
<reference evidence="3 4" key="2">
    <citation type="submission" date="2020-02" db="EMBL/GenBank/DDBJ databases">
        <title>The new genus of Enterobacteriales.</title>
        <authorList>
            <person name="Kim I.S."/>
        </authorList>
    </citation>
    <scope>NUCLEOTIDE SEQUENCE [LARGE SCALE GENOMIC DNA]</scope>
    <source>
        <strain evidence="3 4">SAP-6</strain>
    </source>
</reference>
<dbReference type="PANTHER" id="PTHR13939:SF0">
    <property type="entry name" value="NMN AMIDOHYDROLASE-LIKE PROTEIN YFAY"/>
    <property type="match status" value="1"/>
</dbReference>
<dbReference type="InterPro" id="IPR050101">
    <property type="entry name" value="CinA"/>
</dbReference>
<dbReference type="PANTHER" id="PTHR13939">
    <property type="entry name" value="NICOTINAMIDE-NUCLEOTIDE AMIDOHYDROLASE PNCC"/>
    <property type="match status" value="1"/>
</dbReference>
<name>A0A845SQ67_9GAMM</name>
<dbReference type="RefSeq" id="WP_162367972.1">
    <property type="nucleotide sequence ID" value="NZ_WUBS01000017.1"/>
</dbReference>
<dbReference type="NCBIfam" id="NF002978">
    <property type="entry name" value="PRK03673.1"/>
    <property type="match status" value="1"/>
</dbReference>
<dbReference type="AlphaFoldDB" id="A0A845SQ67"/>
<evidence type="ECO:0000259" key="2">
    <source>
        <dbReference type="SMART" id="SM00852"/>
    </source>
</evidence>
<reference evidence="3 4" key="1">
    <citation type="submission" date="2019-12" db="EMBL/GenBank/DDBJ databases">
        <authorList>
            <person name="Lee S.D."/>
        </authorList>
    </citation>
    <scope>NUCLEOTIDE SEQUENCE [LARGE SCALE GENOMIC DNA]</scope>
    <source>
        <strain evidence="3 4">SAP-6</strain>
    </source>
</reference>
<evidence type="ECO:0000313" key="3">
    <source>
        <dbReference type="EMBL" id="NDL65267.1"/>
    </source>
</evidence>
<sequence>MLRVEMLCTGDEVLHGQILDTNAAWLANYLFEQGLPMSARMTVGDNLSALVAALTERSLRADVMIVNGGLGPTSDDLSALAAATAAGEELIEHPEWLAKIEAFFAERGRVMAPSNRKQAQIPANAEMIDNPVGTACGFALQLNRCLMFFTPGVPSEFKVMVEQQIVPRLRERFDLPDPPLCLRLTTFGRAESELASQLDDMTLPEDVVLGYRSSMPIIELKLTGPAHEREAMELAWQKVRAVAGESAIFEGTDDLPTQLAQRLLQRPLTLAIGERFTAGLLTWQCQSAGMPVAGGEWLDAPGARPELNPSAGSADGGAFPAHPFAADTATADGGPSVLRQLARQAQGLAARHGAGLALVVGNMDQDTLSLALHTPDGDYAQTLVFAVSIQRHGLKTRQEMVSLMALNMLRRWLNGWPVYGEHGWIRVAATLA</sequence>
<dbReference type="InterPro" id="IPR001453">
    <property type="entry name" value="MoaB/Mog_dom"/>
</dbReference>
<dbReference type="NCBIfam" id="TIGR00177">
    <property type="entry name" value="molyb_syn"/>
    <property type="match status" value="1"/>
</dbReference>
<organism evidence="3 4">
    <name type="scientific">Acerihabitans arboris</name>
    <dbReference type="NCBI Taxonomy" id="2691583"/>
    <lineage>
        <taxon>Bacteria</taxon>
        <taxon>Pseudomonadati</taxon>
        <taxon>Pseudomonadota</taxon>
        <taxon>Gammaproteobacteria</taxon>
        <taxon>Enterobacterales</taxon>
        <taxon>Pectobacteriaceae</taxon>
        <taxon>Acerihabitans</taxon>
    </lineage>
</organism>
<keyword evidence="4" id="KW-1185">Reference proteome</keyword>
<dbReference type="Gene3D" id="3.40.980.10">
    <property type="entry name" value="MoaB/Mog-like domain"/>
    <property type="match status" value="1"/>
</dbReference>
<gene>
    <name evidence="3" type="ORF">GRH90_21275</name>
</gene>
<dbReference type="HAMAP" id="MF_00226_B">
    <property type="entry name" value="CinA_B"/>
    <property type="match status" value="1"/>
</dbReference>
<comment type="similarity">
    <text evidence="1">Belongs to the CinA family.</text>
</comment>